<dbReference type="Proteomes" id="UP000693970">
    <property type="component" value="Unassembled WGS sequence"/>
</dbReference>
<name>A0A9K3LGH0_9STRA</name>
<reference evidence="1" key="1">
    <citation type="journal article" date="2021" name="Sci. Rep.">
        <title>Diploid genomic architecture of Nitzschia inconspicua, an elite biomass production diatom.</title>
        <authorList>
            <person name="Oliver A."/>
            <person name="Podell S."/>
            <person name="Pinowska A."/>
            <person name="Traller J.C."/>
            <person name="Smith S.R."/>
            <person name="McClure R."/>
            <person name="Beliaev A."/>
            <person name="Bohutskyi P."/>
            <person name="Hill E.A."/>
            <person name="Rabines A."/>
            <person name="Zheng H."/>
            <person name="Allen L.Z."/>
            <person name="Kuo A."/>
            <person name="Grigoriev I.V."/>
            <person name="Allen A.E."/>
            <person name="Hazlebeck D."/>
            <person name="Allen E.E."/>
        </authorList>
    </citation>
    <scope>NUCLEOTIDE SEQUENCE</scope>
    <source>
        <strain evidence="1">Hildebrandi</strain>
    </source>
</reference>
<comment type="caution">
    <text evidence="1">The sequence shown here is derived from an EMBL/GenBank/DDBJ whole genome shotgun (WGS) entry which is preliminary data.</text>
</comment>
<keyword evidence="2" id="KW-1185">Reference proteome</keyword>
<accession>A0A9K3LGH0</accession>
<reference evidence="1" key="2">
    <citation type="submission" date="2021-04" db="EMBL/GenBank/DDBJ databases">
        <authorList>
            <person name="Podell S."/>
        </authorList>
    </citation>
    <scope>NUCLEOTIDE SEQUENCE</scope>
    <source>
        <strain evidence="1">Hildebrandi</strain>
    </source>
</reference>
<organism evidence="1 2">
    <name type="scientific">Nitzschia inconspicua</name>
    <dbReference type="NCBI Taxonomy" id="303405"/>
    <lineage>
        <taxon>Eukaryota</taxon>
        <taxon>Sar</taxon>
        <taxon>Stramenopiles</taxon>
        <taxon>Ochrophyta</taxon>
        <taxon>Bacillariophyta</taxon>
        <taxon>Bacillariophyceae</taxon>
        <taxon>Bacillariophycidae</taxon>
        <taxon>Bacillariales</taxon>
        <taxon>Bacillariaceae</taxon>
        <taxon>Nitzschia</taxon>
    </lineage>
</organism>
<proteinExistence type="predicted"/>
<sequence length="133" mass="15094">MADDKKEVPLYTETYYPLFFFPYSVTVTKHQISFGYYFWLFSKTVDRSSAVIKAQPLDNVRGFLEWGGWGIRLRRHDGHWETGYIAKNGNAVKITVTSQDQDGDAAAAADSYYVFTCSDPQKVCDILNNGGDQ</sequence>
<evidence type="ECO:0000313" key="1">
    <source>
        <dbReference type="EMBL" id="KAG7361672.1"/>
    </source>
</evidence>
<protein>
    <submittedName>
        <fullName evidence="1">Uncharacterized protein</fullName>
    </submittedName>
</protein>
<gene>
    <name evidence="1" type="ORF">IV203_036773</name>
</gene>
<dbReference type="OrthoDB" id="52019at2759"/>
<evidence type="ECO:0000313" key="2">
    <source>
        <dbReference type="Proteomes" id="UP000693970"/>
    </source>
</evidence>
<dbReference type="AlphaFoldDB" id="A0A9K3LGH0"/>
<dbReference type="EMBL" id="JAGRRH010000013">
    <property type="protein sequence ID" value="KAG7361672.1"/>
    <property type="molecule type" value="Genomic_DNA"/>
</dbReference>